<feature type="site" description="Important for activity" evidence="8">
    <location>
        <position position="102"/>
    </location>
</feature>
<feature type="binding site" evidence="8">
    <location>
        <begin position="192"/>
        <end position="197"/>
    </location>
    <ligand>
        <name>NADP(+)</name>
        <dbReference type="ChEBI" id="CHEBI:58349"/>
    </ligand>
</feature>
<evidence type="ECO:0000256" key="4">
    <source>
        <dbReference type="ARBA" id="ARBA00022857"/>
    </source>
</evidence>
<dbReference type="EMBL" id="BAABGZ010000020">
    <property type="protein sequence ID" value="GAA4356572.1"/>
    <property type="molecule type" value="Genomic_DNA"/>
</dbReference>
<accession>A0ABP8IDM9</accession>
<dbReference type="PANTHER" id="PTHR43013:SF1">
    <property type="entry name" value="GLUTAMYL-TRNA REDUCTASE"/>
    <property type="match status" value="1"/>
</dbReference>
<evidence type="ECO:0000256" key="9">
    <source>
        <dbReference type="RuleBase" id="RU000584"/>
    </source>
</evidence>
<evidence type="ECO:0000259" key="11">
    <source>
        <dbReference type="Pfam" id="PF01488"/>
    </source>
</evidence>
<dbReference type="SUPFAM" id="SSF69075">
    <property type="entry name" value="Glutamyl tRNA-reductase dimerization domain"/>
    <property type="match status" value="1"/>
</dbReference>
<sequence length="428" mass="46883">MNTPCFKAISLTHKKAPLAIRELLALDTRACQALLLTLRRELGLSDVLVLSTCNRTEVYYSSPGDFSTAILEQLAALKGRQELGEYGSYFTCFTRSEEAVQHLFEVAMGLDAQVVGDQQISQQVKQAYQWSVDADAAGPFLHRLLHSIFYTHKRVEQETSFREGAASTAYATLELVERLTAHLPSPRVLVLGLGEIGSDACKYFAGSSRFAEVKVCNRTRSRAEAVAAQHGLPVLDFADLALGLQAADVVVSSVAAATPLITGQLMAGLSVLSHKFLVDLSVPRSIEAEVEDVPGVLLYTIDAIRSQTSATLQRRLAAVPQVRAIIAESMAALREWSREMAVSPTIQKLKSTLEQLRQEELQRYQNKVSPAEAARLEEVTKALMQKVLKQPVLQLKAACRRGETGALVDLLTELFDLEKEAAHHLSVA</sequence>
<dbReference type="InterPro" id="IPR015895">
    <property type="entry name" value="4pyrrol_synth_GluRdtase_N"/>
</dbReference>
<dbReference type="InterPro" id="IPR036291">
    <property type="entry name" value="NAD(P)-bd_dom_sf"/>
</dbReference>
<keyword evidence="14" id="KW-1185">Reference proteome</keyword>
<dbReference type="PIRSF" id="PIRSF000445">
    <property type="entry name" value="4pyrrol_synth_GluRdtase"/>
    <property type="match status" value="1"/>
</dbReference>
<feature type="binding site" evidence="8">
    <location>
        <position position="123"/>
    </location>
    <ligand>
        <name>substrate</name>
    </ligand>
</feature>
<proteinExistence type="inferred from homology"/>
<feature type="active site" description="Nucleophile" evidence="8">
    <location>
        <position position="53"/>
    </location>
</feature>
<feature type="binding site" evidence="8">
    <location>
        <begin position="117"/>
        <end position="119"/>
    </location>
    <ligand>
        <name>substrate</name>
    </ligand>
</feature>
<comment type="similarity">
    <text evidence="2 8 9">Belongs to the glutamyl-tRNA reductase family.</text>
</comment>
<evidence type="ECO:0000256" key="3">
    <source>
        <dbReference type="ARBA" id="ARBA00012970"/>
    </source>
</evidence>
<comment type="caution">
    <text evidence="8">Lacks conserved residue(s) required for the propagation of feature annotation.</text>
</comment>
<comment type="subunit">
    <text evidence="8">Homodimer.</text>
</comment>
<dbReference type="EC" id="1.2.1.70" evidence="3 8"/>
<evidence type="ECO:0000256" key="2">
    <source>
        <dbReference type="ARBA" id="ARBA00005916"/>
    </source>
</evidence>
<protein>
    <recommendedName>
        <fullName evidence="3 8">Glutamyl-tRNA reductase</fullName>
        <shortName evidence="8">GluTR</shortName>
        <ecNumber evidence="3 8">1.2.1.70</ecNumber>
    </recommendedName>
</protein>
<name>A0ABP8IDM9_9BACT</name>
<reference evidence="14" key="1">
    <citation type="journal article" date="2019" name="Int. J. Syst. Evol. Microbiol.">
        <title>The Global Catalogue of Microorganisms (GCM) 10K type strain sequencing project: providing services to taxonomists for standard genome sequencing and annotation.</title>
        <authorList>
            <consortium name="The Broad Institute Genomics Platform"/>
            <consortium name="The Broad Institute Genome Sequencing Center for Infectious Disease"/>
            <person name="Wu L."/>
            <person name="Ma J."/>
        </authorList>
    </citation>
    <scope>NUCLEOTIDE SEQUENCE [LARGE SCALE GENOMIC DNA]</scope>
    <source>
        <strain evidence="14">JCM 17923</strain>
    </source>
</reference>
<comment type="catalytic activity">
    <reaction evidence="7 8 9">
        <text>(S)-4-amino-5-oxopentanoate + tRNA(Glu) + NADP(+) = L-glutamyl-tRNA(Glu) + NADPH + H(+)</text>
        <dbReference type="Rhea" id="RHEA:12344"/>
        <dbReference type="Rhea" id="RHEA-COMP:9663"/>
        <dbReference type="Rhea" id="RHEA-COMP:9680"/>
        <dbReference type="ChEBI" id="CHEBI:15378"/>
        <dbReference type="ChEBI" id="CHEBI:57501"/>
        <dbReference type="ChEBI" id="CHEBI:57783"/>
        <dbReference type="ChEBI" id="CHEBI:58349"/>
        <dbReference type="ChEBI" id="CHEBI:78442"/>
        <dbReference type="ChEBI" id="CHEBI:78520"/>
        <dbReference type="EC" id="1.2.1.70"/>
    </reaction>
</comment>
<feature type="domain" description="Glutamyl-tRNA reductase N-terminal" evidence="12">
    <location>
        <begin position="9"/>
        <end position="159"/>
    </location>
</feature>
<evidence type="ECO:0000256" key="1">
    <source>
        <dbReference type="ARBA" id="ARBA00005059"/>
    </source>
</evidence>
<keyword evidence="5 8" id="KW-0560">Oxidoreductase</keyword>
<evidence type="ECO:0000259" key="10">
    <source>
        <dbReference type="Pfam" id="PF00745"/>
    </source>
</evidence>
<gene>
    <name evidence="13" type="primary">hemA_2</name>
    <name evidence="8" type="synonym">hemA</name>
    <name evidence="13" type="ORF">GCM10023185_20460</name>
</gene>
<dbReference type="HAMAP" id="MF_00087">
    <property type="entry name" value="Glu_tRNA_reductase"/>
    <property type="match status" value="1"/>
</dbReference>
<dbReference type="InterPro" id="IPR015896">
    <property type="entry name" value="4pyrrol_synth_GluRdtase_dimer"/>
</dbReference>
<evidence type="ECO:0000256" key="5">
    <source>
        <dbReference type="ARBA" id="ARBA00023002"/>
    </source>
</evidence>
<evidence type="ECO:0000256" key="8">
    <source>
        <dbReference type="HAMAP-Rule" id="MF_00087"/>
    </source>
</evidence>
<dbReference type="SUPFAM" id="SSF51735">
    <property type="entry name" value="NAD(P)-binding Rossmann-fold domains"/>
    <property type="match status" value="1"/>
</dbReference>
<comment type="function">
    <text evidence="8">Catalyzes the NADPH-dependent reduction of glutamyl-tRNA(Glu) to glutamate 1-semialdehyde (GSA).</text>
</comment>
<keyword evidence="6 8" id="KW-0627">Porphyrin biosynthesis</keyword>
<dbReference type="SUPFAM" id="SSF69742">
    <property type="entry name" value="Glutamyl tRNA-reductase catalytic, N-terminal domain"/>
    <property type="match status" value="1"/>
</dbReference>
<evidence type="ECO:0000256" key="7">
    <source>
        <dbReference type="ARBA" id="ARBA00047464"/>
    </source>
</evidence>
<dbReference type="InterPro" id="IPR036453">
    <property type="entry name" value="GluRdtase_dimer_dom_sf"/>
</dbReference>
<feature type="domain" description="Quinate/shikimate 5-dehydrogenase/glutamyl-tRNA reductase" evidence="11">
    <location>
        <begin position="174"/>
        <end position="305"/>
    </location>
</feature>
<evidence type="ECO:0000256" key="6">
    <source>
        <dbReference type="ARBA" id="ARBA00023244"/>
    </source>
</evidence>
<comment type="miscellaneous">
    <text evidence="8">During catalysis, the active site Cys acts as a nucleophile attacking the alpha-carbonyl group of tRNA-bound glutamate with the formation of a thioester intermediate between enzyme and glutamate, and the concomitant release of tRNA(Glu). The thioester intermediate is finally reduced by direct hydride transfer from NADPH, to form the product GSA.</text>
</comment>
<feature type="domain" description="Tetrapyrrole biosynthesis glutamyl-tRNA reductase dimerisation" evidence="10">
    <location>
        <begin position="321"/>
        <end position="417"/>
    </location>
</feature>
<dbReference type="Pfam" id="PF01488">
    <property type="entry name" value="Shikimate_DH"/>
    <property type="match status" value="1"/>
</dbReference>
<dbReference type="Gene3D" id="3.30.460.30">
    <property type="entry name" value="Glutamyl-tRNA reductase, N-terminal domain"/>
    <property type="match status" value="1"/>
</dbReference>
<comment type="caution">
    <text evidence="13">The sequence shown here is derived from an EMBL/GenBank/DDBJ whole genome shotgun (WGS) entry which is preliminary data.</text>
</comment>
<dbReference type="InterPro" id="IPR006151">
    <property type="entry name" value="Shikm_DH/Glu-tRNA_Rdtase"/>
</dbReference>
<dbReference type="Pfam" id="PF00745">
    <property type="entry name" value="GlutR_dimer"/>
    <property type="match status" value="1"/>
</dbReference>
<feature type="binding site" evidence="8">
    <location>
        <begin position="52"/>
        <end position="55"/>
    </location>
    <ligand>
        <name>substrate</name>
    </ligand>
</feature>
<dbReference type="Gene3D" id="3.40.50.720">
    <property type="entry name" value="NAD(P)-binding Rossmann-like Domain"/>
    <property type="match status" value="1"/>
</dbReference>
<dbReference type="Pfam" id="PF05201">
    <property type="entry name" value="GlutR_N"/>
    <property type="match status" value="1"/>
</dbReference>
<dbReference type="PANTHER" id="PTHR43013">
    <property type="entry name" value="GLUTAMYL-TRNA REDUCTASE"/>
    <property type="match status" value="1"/>
</dbReference>
<dbReference type="InterPro" id="IPR036343">
    <property type="entry name" value="GluRdtase_N_sf"/>
</dbReference>
<keyword evidence="4 8" id="KW-0521">NADP</keyword>
<dbReference type="InterPro" id="IPR000343">
    <property type="entry name" value="4pyrrol_synth_GluRdtase"/>
</dbReference>
<dbReference type="Proteomes" id="UP001501153">
    <property type="component" value="Unassembled WGS sequence"/>
</dbReference>
<dbReference type="RefSeq" id="WP_345235935.1">
    <property type="nucleotide sequence ID" value="NZ_BAABGZ010000020.1"/>
</dbReference>
<comment type="pathway">
    <text evidence="1 8 9">Porphyrin-containing compound metabolism; protoporphyrin-IX biosynthesis; 5-aminolevulinate from L-glutamyl-tRNA(Glu): step 1/2.</text>
</comment>
<evidence type="ECO:0000313" key="14">
    <source>
        <dbReference type="Proteomes" id="UP001501153"/>
    </source>
</evidence>
<organism evidence="13 14">
    <name type="scientific">Hymenobacter saemangeumensis</name>
    <dbReference type="NCBI Taxonomy" id="1084522"/>
    <lineage>
        <taxon>Bacteria</taxon>
        <taxon>Pseudomonadati</taxon>
        <taxon>Bacteroidota</taxon>
        <taxon>Cytophagia</taxon>
        <taxon>Cytophagales</taxon>
        <taxon>Hymenobacteraceae</taxon>
        <taxon>Hymenobacter</taxon>
    </lineage>
</organism>
<evidence type="ECO:0000313" key="13">
    <source>
        <dbReference type="EMBL" id="GAA4356572.1"/>
    </source>
</evidence>
<comment type="domain">
    <text evidence="8">Possesses an unusual extended V-shaped dimeric structure with each monomer consisting of three distinct domains arranged along a curved 'spinal' alpha-helix. The N-terminal catalytic domain specifically recognizes the glutamate moiety of the substrate. The second domain is the NADPH-binding domain, and the third C-terminal domain is responsible for dimerization.</text>
</comment>
<evidence type="ECO:0000259" key="12">
    <source>
        <dbReference type="Pfam" id="PF05201"/>
    </source>
</evidence>
<dbReference type="NCBIfam" id="TIGR01035">
    <property type="entry name" value="hemA"/>
    <property type="match status" value="1"/>
</dbReference>